<evidence type="ECO:0000313" key="1">
    <source>
        <dbReference type="EMBL" id="AMQ66444.1"/>
    </source>
</evidence>
<sequence>MFKNKYRVVQDTYCGFEAQVKFWWFPIYWFQLCKYGRGIGVNTSYSLLSAEKLCQVHAGKGVIYKVEV</sequence>
<evidence type="ECO:0000313" key="2">
    <source>
        <dbReference type="Proteomes" id="UP000202850"/>
    </source>
</evidence>
<dbReference type="RefSeq" id="YP_009302719.1">
    <property type="nucleotide sequence ID" value="NC_031246.1"/>
</dbReference>
<dbReference type="GeneID" id="29124255"/>
<dbReference type="OrthoDB" id="40711at10239"/>
<gene>
    <name evidence="1" type="ORF">kpv71_15</name>
</gene>
<dbReference type="Proteomes" id="UP000202850">
    <property type="component" value="Segment"/>
</dbReference>
<proteinExistence type="predicted"/>
<keyword evidence="2" id="KW-1185">Reference proteome</keyword>
<organismHost>
    <name type="scientific">Klebsiella pneumoniae</name>
    <dbReference type="NCBI Taxonomy" id="573"/>
</organismHost>
<reference evidence="1" key="1">
    <citation type="submission" date="2016-02" db="EMBL/GenBank/DDBJ databases">
        <title>Complete genome sequence of bacteriophage vB_KpnP_KpV71 lytic for Klebsiella pneumoniae.</title>
        <authorList>
            <person name="Komisarova E.V."/>
            <person name="Krasilnikova V.M."/>
            <person name="Kislichkina A.A."/>
            <person name="Myakinina V.P."/>
            <person name="Volozhantsev N.V."/>
        </authorList>
    </citation>
    <scope>NUCLEOTIDE SEQUENCE [LARGE SCALE GENOMIC DNA]</scope>
</reference>
<dbReference type="KEGG" id="vg:29124255"/>
<protein>
    <submittedName>
        <fullName evidence="1">Uncharacterized protein</fullName>
    </submittedName>
</protein>
<name>A0A142F0Y7_BPK71</name>
<accession>A0A142F0Y7</accession>
<dbReference type="EMBL" id="KU666550">
    <property type="protein sequence ID" value="AMQ66444.1"/>
    <property type="molecule type" value="Genomic_DNA"/>
</dbReference>
<organism evidence="1 2">
    <name type="scientific">Klebsiella phage KpV71</name>
    <name type="common">Bacteriophage KpV71</name>
    <dbReference type="NCBI Taxonomy" id="1796998"/>
    <lineage>
        <taxon>Viruses</taxon>
        <taxon>Duplodnaviria</taxon>
        <taxon>Heunggongvirae</taxon>
        <taxon>Uroviricota</taxon>
        <taxon>Caudoviricetes</taxon>
        <taxon>Autographivirales</taxon>
        <taxon>Autoscriptoviridae</taxon>
        <taxon>Slopekvirinae</taxon>
        <taxon>Drulisvirus</taxon>
        <taxon>Drulisvirus KpV71</taxon>
    </lineage>
</organism>